<gene>
    <name evidence="2" type="ORF">SAMN05421505_10336</name>
</gene>
<dbReference type="STRING" id="504805.SAMN05421505_10336"/>
<name>A0A1G7T1E2_9ACTN</name>
<dbReference type="AlphaFoldDB" id="A0A1G7T1E2"/>
<keyword evidence="3" id="KW-1185">Reference proteome</keyword>
<organism evidence="2 3">
    <name type="scientific">Sinosporangium album</name>
    <dbReference type="NCBI Taxonomy" id="504805"/>
    <lineage>
        <taxon>Bacteria</taxon>
        <taxon>Bacillati</taxon>
        <taxon>Actinomycetota</taxon>
        <taxon>Actinomycetes</taxon>
        <taxon>Streptosporangiales</taxon>
        <taxon>Streptosporangiaceae</taxon>
        <taxon>Sinosporangium</taxon>
    </lineage>
</organism>
<accession>A0A1G7T1E2</accession>
<protein>
    <recommendedName>
        <fullName evidence="4">DDE superfamily endonuclease</fullName>
    </recommendedName>
</protein>
<feature type="compositionally biased region" description="Basic residues" evidence="1">
    <location>
        <begin position="91"/>
        <end position="104"/>
    </location>
</feature>
<dbReference type="EMBL" id="FNCN01000003">
    <property type="protein sequence ID" value="SDG28469.1"/>
    <property type="molecule type" value="Genomic_DNA"/>
</dbReference>
<dbReference type="Proteomes" id="UP000198923">
    <property type="component" value="Unassembled WGS sequence"/>
</dbReference>
<reference evidence="2 3" key="1">
    <citation type="submission" date="2016-10" db="EMBL/GenBank/DDBJ databases">
        <authorList>
            <person name="de Groot N.N."/>
        </authorList>
    </citation>
    <scope>NUCLEOTIDE SEQUENCE [LARGE SCALE GENOMIC DNA]</scope>
    <source>
        <strain evidence="2 3">CPCC 201354</strain>
    </source>
</reference>
<evidence type="ECO:0000313" key="2">
    <source>
        <dbReference type="EMBL" id="SDG28469.1"/>
    </source>
</evidence>
<dbReference type="OrthoDB" id="4954307at2"/>
<sequence length="188" mass="20747">MTALAPMFARVEPRLQASKYVRAVMSDLPKRNGWTIAEWIGDRSPDATRRLLNRARWDTAGAMGAVRLRGLRRLHEAPHLPGGAGPGLRAARPRLLRPHPRRRHLPDLRAGGGRAPEAEKRRWTVHSAGDGSKGDRTYARAWIATTAATHFLPVRRHRSTGGLAFHYCFVPEGRPAALSLLIAAAGLR</sequence>
<feature type="region of interest" description="Disordered" evidence="1">
    <location>
        <begin position="77"/>
        <end position="133"/>
    </location>
</feature>
<evidence type="ECO:0008006" key="4">
    <source>
        <dbReference type="Google" id="ProtNLM"/>
    </source>
</evidence>
<evidence type="ECO:0000256" key="1">
    <source>
        <dbReference type="SAM" id="MobiDB-lite"/>
    </source>
</evidence>
<proteinExistence type="predicted"/>
<evidence type="ECO:0000313" key="3">
    <source>
        <dbReference type="Proteomes" id="UP000198923"/>
    </source>
</evidence>